<evidence type="ECO:0000256" key="1">
    <source>
        <dbReference type="SAM" id="MobiDB-lite"/>
    </source>
</evidence>
<comment type="caution">
    <text evidence="2">The sequence shown here is derived from an EMBL/GenBank/DDBJ whole genome shotgun (WGS) entry which is preliminary data.</text>
</comment>
<keyword evidence="3" id="KW-1185">Reference proteome</keyword>
<accession>A0A8S1PYN7</accession>
<dbReference type="Proteomes" id="UP000692954">
    <property type="component" value="Unassembled WGS sequence"/>
</dbReference>
<reference evidence="2" key="1">
    <citation type="submission" date="2021-01" db="EMBL/GenBank/DDBJ databases">
        <authorList>
            <consortium name="Genoscope - CEA"/>
            <person name="William W."/>
        </authorList>
    </citation>
    <scope>NUCLEOTIDE SEQUENCE</scope>
</reference>
<feature type="compositionally biased region" description="Polar residues" evidence="1">
    <location>
        <begin position="537"/>
        <end position="549"/>
    </location>
</feature>
<name>A0A8S1PYN7_9CILI</name>
<dbReference type="OrthoDB" id="305105at2759"/>
<sequence>MLQISNVSNTQFYSPQSSIHSDQFKSIQEQNTTPFDEKSITPKSHKNSNIQKFLLDNLNDFKVQVPINNTQYFEYSKQPQQQQETPQSKTQDFGFDDFPQYEDNQMNNSEAVGQDSYQEMQKHLDQRMYVKNFSNISEFIQDIQKINETEKNNQLSSEQLSLNQLEKKVLLKAPEIQTQNLSDPYLIEISTQPQIIENKHFPFHDSHQIQTEENQNNFKQIFPQSQNSPQFVTVNNISNKTQQPQQIENNQHFKFYENYSVSQKSLNDLLPESNVSQEIRNSTISQPQLIQQQQFNTNYSPIQSLDFIQKSQQLNLSSDSEKKSLSNKNMNNCKVQIQNDNSEFSLEDFPTKKKPINYFIKDNNIKIPNLLSEQQKVLNQNPQDLVSQPNSQQLNQQFEQINQQQQFNQQQQTNQGFQPNQRDEGVNQNIEHINQKMSLNSLESLVYSQKEEDANILSEEEYFYDIDNNEWNKSKDIQQVINRVSQNFSQYKQQNKENQQYINQKKQQQYIQCQQNKLVEQQQKLNITPRNHEKNKASVSNENSQENINPNQSPSFFSIISSNSVSEKKKNNPFVLEDTEIVEDPNWDKILPQFDYQFEVKNELKKTLEPILEMQEESNTQSYSYTVQNRNSILFQDNTISEFQEKSTDESKIIQSSIKVQSQEITQDQKEIAIKDSNKQPINTQQLIDLLIPDLNKIIKKSFQLNIENQLSQLVSQFQQKLQDEEQNNFDIYQIKEQVLQMNNLVQGYGKRLEQITHKLNQDKENQKSQKILDQNQNKAHFCQDSQKNTQQKQICSPFELNLDDNFEESQIQNDQYSKQSDSRLQIVQSSLYNNKTVKKGFNHSLQQIENEQQKIDSQIKLDLEDNLPKYLTNYQFQNQSLKRLQEYEIQNYKKQCLSEQITLLDTYELIVTLTSENYQINNIQGYRTIVLFKNKAQYDIQNIIVQYNSNKINDEYIVEPERINKQFLSPGQIFRQEIKFQYYDIQSVYLNCYIKYTINNYKTGYNFNKLSQSQGLQSTQEYKNLFLSQMNSRNGIQEVGQFKRNFNFCIARPANKFFVYNFITKDEINECKMTCQSEQFNSRNTNEMLIFYPWLIKIDDCTIGGKMLIQQKNHSHEFIIKVVVNRNQKGIIYMNGMDMDQKLSQHFLTFFTFLFSKLY</sequence>
<proteinExistence type="predicted"/>
<feature type="region of interest" description="Disordered" evidence="1">
    <location>
        <begin position="76"/>
        <end position="97"/>
    </location>
</feature>
<gene>
    <name evidence="2" type="ORF">PSON_ATCC_30995.1.T0890145</name>
</gene>
<protein>
    <submittedName>
        <fullName evidence="2">Uncharacterized protein</fullName>
    </submittedName>
</protein>
<dbReference type="EMBL" id="CAJJDN010000089">
    <property type="protein sequence ID" value="CAD8107698.1"/>
    <property type="molecule type" value="Genomic_DNA"/>
</dbReference>
<feature type="compositionally biased region" description="Low complexity" evidence="1">
    <location>
        <begin position="76"/>
        <end position="91"/>
    </location>
</feature>
<evidence type="ECO:0000313" key="2">
    <source>
        <dbReference type="EMBL" id="CAD8107698.1"/>
    </source>
</evidence>
<organism evidence="2 3">
    <name type="scientific">Paramecium sonneborni</name>
    <dbReference type="NCBI Taxonomy" id="65129"/>
    <lineage>
        <taxon>Eukaryota</taxon>
        <taxon>Sar</taxon>
        <taxon>Alveolata</taxon>
        <taxon>Ciliophora</taxon>
        <taxon>Intramacronucleata</taxon>
        <taxon>Oligohymenophorea</taxon>
        <taxon>Peniculida</taxon>
        <taxon>Parameciidae</taxon>
        <taxon>Paramecium</taxon>
    </lineage>
</organism>
<evidence type="ECO:0000313" key="3">
    <source>
        <dbReference type="Proteomes" id="UP000692954"/>
    </source>
</evidence>
<feature type="region of interest" description="Disordered" evidence="1">
    <location>
        <begin position="1"/>
        <end position="23"/>
    </location>
</feature>
<dbReference type="AlphaFoldDB" id="A0A8S1PYN7"/>
<feature type="region of interest" description="Disordered" evidence="1">
    <location>
        <begin position="527"/>
        <end position="554"/>
    </location>
</feature>